<evidence type="ECO:0000256" key="1">
    <source>
        <dbReference type="SAM" id="SignalP"/>
    </source>
</evidence>
<dbReference type="Pfam" id="PF01547">
    <property type="entry name" value="SBP_bac_1"/>
    <property type="match status" value="1"/>
</dbReference>
<dbReference type="PANTHER" id="PTHR43649:SF12">
    <property type="entry name" value="DIACETYLCHITOBIOSE BINDING PROTEIN DASA"/>
    <property type="match status" value="1"/>
</dbReference>
<dbReference type="InterPro" id="IPR050490">
    <property type="entry name" value="Bact_solute-bd_prot1"/>
</dbReference>
<accession>A0ABP9S3U0</accession>
<keyword evidence="1" id="KW-0732">Signal</keyword>
<dbReference type="RefSeq" id="WP_345632800.1">
    <property type="nucleotide sequence ID" value="NZ_BAABJQ010000014.1"/>
</dbReference>
<evidence type="ECO:0000313" key="3">
    <source>
        <dbReference type="Proteomes" id="UP001501570"/>
    </source>
</evidence>
<comment type="caution">
    <text evidence="2">The sequence shown here is derived from an EMBL/GenBank/DDBJ whole genome shotgun (WGS) entry which is preliminary data.</text>
</comment>
<sequence>MSGSIIDRRGRRRPRLGVTAVLATAARTTAVLATAARTTAVLATVALAATACSSGGSGDSGGSNGKVTLSFSWWGDDTRAKVTQDALNLFSQQHPNITIKTQYAPFAQYGTKLATQVSGGDAPDLFQVDRSYQAQYSSEGVLADLGRYGSVLTLSGLDPNFVASGKYDGKQLAVPFGQTTQVIVVDTTKLQQLRVPAPQPGWTWPDLQAWAQQVHDKSGGKVAGLADPGGTWAAFESWQYQHGKKLYQDGKVAFTRADLESFWNFTQGLAKSGAATKATVTATIDGVPADEPVAKGAAVAEWDYDSVFASYVGATKDQLEILALPGVDGQTGMYPKPSMLLAVSSRSKHPTEAAELLSFLVNDAGAANALGNGRGLFPNTQVRASLAGTATGATKQVYDLEASVESSLIPTPQAPPKGDSDLLAAMTRIYQGVTAGQQSVSAGAAAFMQQAASSITS</sequence>
<reference evidence="3" key="1">
    <citation type="journal article" date="2019" name="Int. J. Syst. Evol. Microbiol.">
        <title>The Global Catalogue of Microorganisms (GCM) 10K type strain sequencing project: providing services to taxonomists for standard genome sequencing and annotation.</title>
        <authorList>
            <consortium name="The Broad Institute Genomics Platform"/>
            <consortium name="The Broad Institute Genome Sequencing Center for Infectious Disease"/>
            <person name="Wu L."/>
            <person name="Ma J."/>
        </authorList>
    </citation>
    <scope>NUCLEOTIDE SEQUENCE [LARGE SCALE GENOMIC DNA]</scope>
    <source>
        <strain evidence="3">JCM 18304</strain>
    </source>
</reference>
<gene>
    <name evidence="2" type="ORF">GCM10023322_46500</name>
</gene>
<dbReference type="EMBL" id="BAABJQ010000014">
    <property type="protein sequence ID" value="GAA5190706.1"/>
    <property type="molecule type" value="Genomic_DNA"/>
</dbReference>
<keyword evidence="3" id="KW-1185">Reference proteome</keyword>
<feature type="signal peptide" evidence="1">
    <location>
        <begin position="1"/>
        <end position="35"/>
    </location>
</feature>
<dbReference type="SUPFAM" id="SSF53850">
    <property type="entry name" value="Periplasmic binding protein-like II"/>
    <property type="match status" value="1"/>
</dbReference>
<organism evidence="2 3">
    <name type="scientific">Rugosimonospora acidiphila</name>
    <dbReference type="NCBI Taxonomy" id="556531"/>
    <lineage>
        <taxon>Bacteria</taxon>
        <taxon>Bacillati</taxon>
        <taxon>Actinomycetota</taxon>
        <taxon>Actinomycetes</taxon>
        <taxon>Micromonosporales</taxon>
        <taxon>Micromonosporaceae</taxon>
        <taxon>Rugosimonospora</taxon>
    </lineage>
</organism>
<evidence type="ECO:0000313" key="2">
    <source>
        <dbReference type="EMBL" id="GAA5190706.1"/>
    </source>
</evidence>
<dbReference type="PANTHER" id="PTHR43649">
    <property type="entry name" value="ARABINOSE-BINDING PROTEIN-RELATED"/>
    <property type="match status" value="1"/>
</dbReference>
<proteinExistence type="predicted"/>
<protein>
    <submittedName>
        <fullName evidence="2">Extracellular solute-binding protein</fullName>
    </submittedName>
</protein>
<dbReference type="Gene3D" id="3.40.190.10">
    <property type="entry name" value="Periplasmic binding protein-like II"/>
    <property type="match status" value="2"/>
</dbReference>
<name>A0ABP9S3U0_9ACTN</name>
<feature type="chain" id="PRO_5047124924" evidence="1">
    <location>
        <begin position="36"/>
        <end position="457"/>
    </location>
</feature>
<dbReference type="Proteomes" id="UP001501570">
    <property type="component" value="Unassembled WGS sequence"/>
</dbReference>
<dbReference type="InterPro" id="IPR006059">
    <property type="entry name" value="SBP"/>
</dbReference>